<dbReference type="GO" id="GO:0016887">
    <property type="term" value="F:ATP hydrolysis activity"/>
    <property type="evidence" value="ECO:0007669"/>
    <property type="project" value="InterPro"/>
</dbReference>
<dbReference type="InterPro" id="IPR041628">
    <property type="entry name" value="ChlI/MoxR_AAA_lid"/>
</dbReference>
<feature type="domain" description="ChlI/MoxR AAA lid" evidence="5">
    <location>
        <begin position="240"/>
        <end position="311"/>
    </location>
</feature>
<dbReference type="PANTHER" id="PTHR42759:SF5">
    <property type="entry name" value="METHANOL DEHYDROGENASE REGULATOR"/>
    <property type="match status" value="1"/>
</dbReference>
<evidence type="ECO:0000259" key="5">
    <source>
        <dbReference type="Pfam" id="PF17863"/>
    </source>
</evidence>
<reference evidence="6 7" key="1">
    <citation type="journal article" date="2019" name="Emerg. Microbes Infect.">
        <title>Comprehensive subspecies identification of 175 nontuberculous mycobacteria species based on 7547 genomic profiles.</title>
        <authorList>
            <person name="Matsumoto Y."/>
            <person name="Kinjo T."/>
            <person name="Motooka D."/>
            <person name="Nabeya D."/>
            <person name="Jung N."/>
            <person name="Uechi K."/>
            <person name="Horii T."/>
            <person name="Iida T."/>
            <person name="Fujita J."/>
            <person name="Nakamura S."/>
        </authorList>
    </citation>
    <scope>NUCLEOTIDE SEQUENCE [LARGE SCALE GENOMIC DNA]</scope>
    <source>
        <strain evidence="6 7">JCM 12143</strain>
    </source>
</reference>
<dbReference type="InterPro" id="IPR011703">
    <property type="entry name" value="ATPase_AAA-3"/>
</dbReference>
<protein>
    <submittedName>
        <fullName evidence="6">Methanol dehydrogenase transcriptional regulator MoxR</fullName>
    </submittedName>
</protein>
<dbReference type="InterPro" id="IPR050764">
    <property type="entry name" value="CbbQ/NirQ/NorQ/GpvN"/>
</dbReference>
<sequence>MSAGLSGTAAVTAERCNAVLDEIEQAVVGKRAALTLILTTVLAGGHVLIEDLPGLGKTLIARSFAAALGLDFTRVQFTPDLLPADLLGTTIYDMASGRFEFRRGPIFTNLVLADEINRTPPKTQAALLEAMAEGQVSIDGNTHRLPAPFIVLATDNPIEYEGTYPLPEAQLDRFAIRLRLGYLSEQGEAAMLRRRLDRGAALPTVRQVIDAGDVVAMRESVEQVSVHDDVLRYVVSLANATRHHPQVAVGASPRSELDLIQLARARALLLGRDYVIPEDVKALATSAVAHRITLRPEMWVRRIQGSDVVEELLRRLPVPRTPDAPGPAPDTAPP</sequence>
<keyword evidence="1" id="KW-0547">Nucleotide-binding</keyword>
<dbReference type="CDD" id="cd00009">
    <property type="entry name" value="AAA"/>
    <property type="match status" value="1"/>
</dbReference>
<organism evidence="6 7">
    <name type="scientific">Mycolicibacter terrae</name>
    <dbReference type="NCBI Taxonomy" id="1788"/>
    <lineage>
        <taxon>Bacteria</taxon>
        <taxon>Bacillati</taxon>
        <taxon>Actinomycetota</taxon>
        <taxon>Actinomycetes</taxon>
        <taxon>Mycobacteriales</taxon>
        <taxon>Mycobacteriaceae</taxon>
        <taxon>Mycolicibacter</taxon>
    </lineage>
</organism>
<dbReference type="AlphaFoldDB" id="A0AAD1I2L1"/>
<dbReference type="Pfam" id="PF17863">
    <property type="entry name" value="AAA_lid_2"/>
    <property type="match status" value="1"/>
</dbReference>
<dbReference type="Proteomes" id="UP000467636">
    <property type="component" value="Chromosome"/>
</dbReference>
<keyword evidence="2" id="KW-0067">ATP-binding</keyword>
<comment type="similarity">
    <text evidence="3">Belongs to the MoxR family.</text>
</comment>
<keyword evidence="7" id="KW-1185">Reference proteome</keyword>
<evidence type="ECO:0000256" key="2">
    <source>
        <dbReference type="ARBA" id="ARBA00022840"/>
    </source>
</evidence>
<proteinExistence type="inferred from homology"/>
<dbReference type="Pfam" id="PF07726">
    <property type="entry name" value="AAA_3"/>
    <property type="match status" value="1"/>
</dbReference>
<evidence type="ECO:0000259" key="4">
    <source>
        <dbReference type="Pfam" id="PF07726"/>
    </source>
</evidence>
<dbReference type="Gene3D" id="3.40.50.300">
    <property type="entry name" value="P-loop containing nucleotide triphosphate hydrolases"/>
    <property type="match status" value="1"/>
</dbReference>
<accession>A0AAD1I2L1</accession>
<dbReference type="EMBL" id="AP022564">
    <property type="protein sequence ID" value="BBX22711.1"/>
    <property type="molecule type" value="Genomic_DNA"/>
</dbReference>
<dbReference type="FunFam" id="3.40.50.300:FF:000640">
    <property type="entry name" value="MoxR family ATPase"/>
    <property type="match status" value="1"/>
</dbReference>
<dbReference type="PIRSF" id="PIRSF002849">
    <property type="entry name" value="AAA_ATPase_chaperone_MoxR_prd"/>
    <property type="match status" value="1"/>
</dbReference>
<gene>
    <name evidence="6" type="primary">moxR3</name>
    <name evidence="6" type="ORF">MTER_21220</name>
</gene>
<dbReference type="Gene3D" id="1.10.8.80">
    <property type="entry name" value="Magnesium chelatase subunit I, C-Terminal domain"/>
    <property type="match status" value="1"/>
</dbReference>
<dbReference type="GO" id="GO:0005524">
    <property type="term" value="F:ATP binding"/>
    <property type="evidence" value="ECO:0007669"/>
    <property type="project" value="UniProtKB-KW"/>
</dbReference>
<dbReference type="RefSeq" id="WP_095173863.1">
    <property type="nucleotide sequence ID" value="NZ_AP022564.1"/>
</dbReference>
<dbReference type="SUPFAM" id="SSF52540">
    <property type="entry name" value="P-loop containing nucleoside triphosphate hydrolases"/>
    <property type="match status" value="1"/>
</dbReference>
<evidence type="ECO:0000313" key="6">
    <source>
        <dbReference type="EMBL" id="BBX22711.1"/>
    </source>
</evidence>
<dbReference type="InterPro" id="IPR027417">
    <property type="entry name" value="P-loop_NTPase"/>
</dbReference>
<dbReference type="PANTHER" id="PTHR42759">
    <property type="entry name" value="MOXR FAMILY PROTEIN"/>
    <property type="match status" value="1"/>
</dbReference>
<name>A0AAD1I2L1_9MYCO</name>
<evidence type="ECO:0000256" key="3">
    <source>
        <dbReference type="ARBA" id="ARBA00061607"/>
    </source>
</evidence>
<evidence type="ECO:0000256" key="1">
    <source>
        <dbReference type="ARBA" id="ARBA00022741"/>
    </source>
</evidence>
<feature type="domain" description="ATPase AAA-3" evidence="4">
    <location>
        <begin position="46"/>
        <end position="175"/>
    </location>
</feature>
<evidence type="ECO:0000313" key="7">
    <source>
        <dbReference type="Proteomes" id="UP000467636"/>
    </source>
</evidence>